<feature type="chain" id="PRO_5047233184" description="Cytochrome c domain-containing protein" evidence="1">
    <location>
        <begin position="20"/>
        <end position="124"/>
    </location>
</feature>
<reference evidence="2" key="1">
    <citation type="submission" date="2022-04" db="EMBL/GenBank/DDBJ databases">
        <title>Hymenobacter sp. isolated from the air.</title>
        <authorList>
            <person name="Won M."/>
            <person name="Lee C.-M."/>
            <person name="Woen H.-Y."/>
            <person name="Kwon S.-W."/>
        </authorList>
    </citation>
    <scope>NUCLEOTIDE SEQUENCE</scope>
    <source>
        <strain evidence="2">5420S-77</strain>
    </source>
</reference>
<dbReference type="EMBL" id="CP095061">
    <property type="protein sequence ID" value="UOQ65520.1"/>
    <property type="molecule type" value="Genomic_DNA"/>
</dbReference>
<organism evidence="2 3">
    <name type="scientific">Hymenobacter volaticus</name>
    <dbReference type="NCBI Taxonomy" id="2932254"/>
    <lineage>
        <taxon>Bacteria</taxon>
        <taxon>Pseudomonadati</taxon>
        <taxon>Bacteroidota</taxon>
        <taxon>Cytophagia</taxon>
        <taxon>Cytophagales</taxon>
        <taxon>Hymenobacteraceae</taxon>
        <taxon>Hymenobacter</taxon>
    </lineage>
</organism>
<proteinExistence type="predicted"/>
<accession>A0ABY4G3R2</accession>
<feature type="signal peptide" evidence="1">
    <location>
        <begin position="1"/>
        <end position="19"/>
    </location>
</feature>
<sequence>MYNKLMLLLGAGFLFTACASENGEDQTPDEVPTPTCNTADVTYALTVAPLLQKNCTSCHNNNFASGGVNLSTYAATRTVALNGRLIGSVNHDAGYSPMPKGGAKLADCDITQLRKWVTDGAANN</sequence>
<dbReference type="RefSeq" id="WP_245119526.1">
    <property type="nucleotide sequence ID" value="NZ_CP095061.1"/>
</dbReference>
<dbReference type="PROSITE" id="PS51257">
    <property type="entry name" value="PROKAR_LIPOPROTEIN"/>
    <property type="match status" value="1"/>
</dbReference>
<name>A0ABY4G3R2_9BACT</name>
<keyword evidence="1" id="KW-0732">Signal</keyword>
<dbReference type="SUPFAM" id="SSF46626">
    <property type="entry name" value="Cytochrome c"/>
    <property type="match status" value="1"/>
</dbReference>
<keyword evidence="3" id="KW-1185">Reference proteome</keyword>
<gene>
    <name evidence="2" type="ORF">MUN86_18545</name>
</gene>
<protein>
    <recommendedName>
        <fullName evidence="4">Cytochrome c domain-containing protein</fullName>
    </recommendedName>
</protein>
<dbReference type="InterPro" id="IPR036909">
    <property type="entry name" value="Cyt_c-like_dom_sf"/>
</dbReference>
<evidence type="ECO:0000313" key="2">
    <source>
        <dbReference type="EMBL" id="UOQ65520.1"/>
    </source>
</evidence>
<dbReference type="Gene3D" id="1.10.760.10">
    <property type="entry name" value="Cytochrome c-like domain"/>
    <property type="match status" value="1"/>
</dbReference>
<dbReference type="Proteomes" id="UP000830401">
    <property type="component" value="Chromosome"/>
</dbReference>
<evidence type="ECO:0000256" key="1">
    <source>
        <dbReference type="SAM" id="SignalP"/>
    </source>
</evidence>
<evidence type="ECO:0008006" key="4">
    <source>
        <dbReference type="Google" id="ProtNLM"/>
    </source>
</evidence>
<evidence type="ECO:0000313" key="3">
    <source>
        <dbReference type="Proteomes" id="UP000830401"/>
    </source>
</evidence>